<dbReference type="PANTHER" id="PTHR30185">
    <property type="entry name" value="CRYPTIC BETA-GLUCOSIDE BGL OPERON ANTITERMINATOR"/>
    <property type="match status" value="1"/>
</dbReference>
<dbReference type="Pfam" id="PF05043">
    <property type="entry name" value="Mga"/>
    <property type="match status" value="1"/>
</dbReference>
<name>A0ABM6TUH2_FUSMR</name>
<dbReference type="InterPro" id="IPR002178">
    <property type="entry name" value="PTS_EIIA_type-2_dom"/>
</dbReference>
<dbReference type="InterPro" id="IPR013011">
    <property type="entry name" value="PTS_EIIB_2"/>
</dbReference>
<dbReference type="PANTHER" id="PTHR30185:SF18">
    <property type="entry name" value="TRANSCRIPTIONAL REGULATOR MTLR"/>
    <property type="match status" value="1"/>
</dbReference>
<dbReference type="InterPro" id="IPR011608">
    <property type="entry name" value="PRD"/>
</dbReference>
<gene>
    <name evidence="9" type="ORF">C4N19_01280</name>
</gene>
<protein>
    <submittedName>
        <fullName evidence="9">PRD domain-containing protein</fullName>
    </submittedName>
</protein>
<proteinExistence type="predicted"/>
<keyword evidence="4" id="KW-0010">Activator</keyword>
<feature type="domain" description="PRD" evidence="8">
    <location>
        <begin position="291"/>
        <end position="398"/>
    </location>
</feature>
<evidence type="ECO:0000259" key="8">
    <source>
        <dbReference type="PROSITE" id="PS51372"/>
    </source>
</evidence>
<dbReference type="SUPFAM" id="SSF52794">
    <property type="entry name" value="PTS system IIB component-like"/>
    <property type="match status" value="1"/>
</dbReference>
<feature type="domain" description="PTS EIIA type-2" evidence="6">
    <location>
        <begin position="539"/>
        <end position="680"/>
    </location>
</feature>
<feature type="domain" description="PRD" evidence="8">
    <location>
        <begin position="184"/>
        <end position="287"/>
    </location>
</feature>
<dbReference type="Gene3D" id="3.40.50.2300">
    <property type="match status" value="1"/>
</dbReference>
<dbReference type="Pfam" id="PF00874">
    <property type="entry name" value="PRD"/>
    <property type="match status" value="1"/>
</dbReference>
<keyword evidence="3" id="KW-0805">Transcription regulation</keyword>
<keyword evidence="1" id="KW-0808">Transferase</keyword>
<reference evidence="10" key="1">
    <citation type="journal article" date="2018" name="MSphere">
        <title>Fusobacterium Genomics Using MinION and Illumina Sequencing Enables Genome Completion and Correction.</title>
        <authorList>
            <person name="Todd S.M."/>
            <person name="Settlage R.E."/>
            <person name="Lahmers K.K."/>
            <person name="Slade D.J."/>
        </authorList>
    </citation>
    <scope>NUCLEOTIDE SEQUENCE [LARGE SCALE GENOMIC DNA]</scope>
    <source>
        <strain evidence="10">ATCC 9817</strain>
    </source>
</reference>
<feature type="domain" description="PTS EIIB type-2" evidence="7">
    <location>
        <begin position="403"/>
        <end position="493"/>
    </location>
</feature>
<dbReference type="Gene3D" id="3.40.930.10">
    <property type="entry name" value="Mannitol-specific EII, Chain A"/>
    <property type="match status" value="1"/>
</dbReference>
<dbReference type="SUPFAM" id="SSF55804">
    <property type="entry name" value="Phoshotransferase/anion transport protein"/>
    <property type="match status" value="1"/>
</dbReference>
<dbReference type="InterPro" id="IPR050661">
    <property type="entry name" value="BglG_antiterminators"/>
</dbReference>
<dbReference type="PROSITE" id="PS51372">
    <property type="entry name" value="PRD_2"/>
    <property type="match status" value="2"/>
</dbReference>
<evidence type="ECO:0000256" key="2">
    <source>
        <dbReference type="ARBA" id="ARBA00022737"/>
    </source>
</evidence>
<evidence type="ECO:0000259" key="7">
    <source>
        <dbReference type="PROSITE" id="PS51099"/>
    </source>
</evidence>
<dbReference type="InterPro" id="IPR016152">
    <property type="entry name" value="PTrfase/Anion_transptr"/>
</dbReference>
<evidence type="ECO:0000313" key="9">
    <source>
        <dbReference type="EMBL" id="AVQ17834.1"/>
    </source>
</evidence>
<accession>A0ABM6TUH2</accession>
<evidence type="ECO:0000313" key="10">
    <source>
        <dbReference type="Proteomes" id="UP000240258"/>
    </source>
</evidence>
<dbReference type="PROSITE" id="PS51099">
    <property type="entry name" value="PTS_EIIB_TYPE_2"/>
    <property type="match status" value="1"/>
</dbReference>
<dbReference type="RefSeq" id="WP_005882930.1">
    <property type="nucleotide sequence ID" value="NZ_CP028102.1"/>
</dbReference>
<evidence type="ECO:0000256" key="1">
    <source>
        <dbReference type="ARBA" id="ARBA00022679"/>
    </source>
</evidence>
<dbReference type="EMBL" id="CP028102">
    <property type="protein sequence ID" value="AVQ17834.1"/>
    <property type="molecule type" value="Genomic_DNA"/>
</dbReference>
<dbReference type="SUPFAM" id="SSF63520">
    <property type="entry name" value="PTS-regulatory domain, PRD"/>
    <property type="match status" value="1"/>
</dbReference>
<dbReference type="InterPro" id="IPR036634">
    <property type="entry name" value="PRD_sf"/>
</dbReference>
<keyword evidence="2" id="KW-0677">Repeat</keyword>
<dbReference type="PROSITE" id="PS51094">
    <property type="entry name" value="PTS_EIIA_TYPE_2"/>
    <property type="match status" value="1"/>
</dbReference>
<dbReference type="GeneID" id="62762128"/>
<keyword evidence="10" id="KW-1185">Reference proteome</keyword>
<dbReference type="InterPro" id="IPR036095">
    <property type="entry name" value="PTS_EIIB-like_sf"/>
</dbReference>
<evidence type="ECO:0000256" key="3">
    <source>
        <dbReference type="ARBA" id="ARBA00023015"/>
    </source>
</evidence>
<dbReference type="Pfam" id="PF00359">
    <property type="entry name" value="PTS_EIIA_2"/>
    <property type="match status" value="1"/>
</dbReference>
<evidence type="ECO:0000256" key="4">
    <source>
        <dbReference type="ARBA" id="ARBA00023159"/>
    </source>
</evidence>
<sequence>MYYDNLTIKLLKSIGKNIEEVSNELKISERTIRYRIKDLNTNFSLQDNSLYIEKKIIKFKGDISSLQKILEKEEYIFNSEERIELILLLLLFNSEGYKADKILDILAISRSTLKSDLKVIRSIFNSKKIELTSKANKGLIVSGEELEIRKLLLDKLRSYYVIKREKLEIVSNFNAIKKEIIESFISKELIERVSIFFEKIKIELKKKISDEAFQIIYIYILITLRRIEVGLKLSKSQNSQFIKSTEDYRIIKKNIIILENENLKIIEEEILKITEFILGAHTYNFNYSFYENWILIEKFIDNLIYRMSKKIEKNLIEDKILREGLINHIVPTIYRLKNNLELQESISSEIKEEYPQYYYYIKEFVKELENYIGKDFSENELAFLVVHFILAIKRLDEKIQNHKRAVIVCGLGYGTSNLLKQEIEELFDIEIKDVIPLNNLKDIELLDIDYIISTIEIKEEKIKIPIIKVNTFLKKEDIVNLLNHGIKNKKTNIEVDEIIKIIEECTDIKDKKLLKEKLVNYTSKKEKIENQVVSKKLLELLPLKNIKLNLELKSWKEVIEKSGELLLKNQYINKKYIEEMKNKIIELGTYMVIDNKVLLPHGEMKTNVLKTGISYIQLKNEVEFPGGLPIKHIFALCTLNSEEHIKGLLELKELLEEKDLRIKLEKCFNEMEVISLLKSLT</sequence>
<dbReference type="CDD" id="cd05568">
    <property type="entry name" value="PTS_IIB_bgl_like"/>
    <property type="match status" value="1"/>
</dbReference>
<dbReference type="Proteomes" id="UP000240258">
    <property type="component" value="Chromosome"/>
</dbReference>
<dbReference type="InterPro" id="IPR007737">
    <property type="entry name" value="Mga_HTH"/>
</dbReference>
<dbReference type="Gene3D" id="1.10.1790.10">
    <property type="entry name" value="PRD domain"/>
    <property type="match status" value="1"/>
</dbReference>
<organism evidence="9 10">
    <name type="scientific">Fusobacterium mortiferum ATCC 9817</name>
    <dbReference type="NCBI Taxonomy" id="469616"/>
    <lineage>
        <taxon>Bacteria</taxon>
        <taxon>Fusobacteriati</taxon>
        <taxon>Fusobacteriota</taxon>
        <taxon>Fusobacteriia</taxon>
        <taxon>Fusobacteriales</taxon>
        <taxon>Fusobacteriaceae</taxon>
        <taxon>Fusobacterium</taxon>
    </lineage>
</organism>
<evidence type="ECO:0000259" key="6">
    <source>
        <dbReference type="PROSITE" id="PS51094"/>
    </source>
</evidence>
<keyword evidence="5" id="KW-0804">Transcription</keyword>
<evidence type="ECO:0000256" key="5">
    <source>
        <dbReference type="ARBA" id="ARBA00023163"/>
    </source>
</evidence>